<dbReference type="AlphaFoldDB" id="A0A0A8YW78"/>
<keyword evidence="1" id="KW-0732">Signal</keyword>
<feature type="chain" id="PRO_5002059808" evidence="1">
    <location>
        <begin position="23"/>
        <end position="34"/>
    </location>
</feature>
<proteinExistence type="predicted"/>
<evidence type="ECO:0000256" key="1">
    <source>
        <dbReference type="SAM" id="SignalP"/>
    </source>
</evidence>
<accession>A0A0A8YW78</accession>
<name>A0A0A8YW78_ARUDO</name>
<dbReference type="EMBL" id="GBRH01269150">
    <property type="protein sequence ID" value="JAD28745.1"/>
    <property type="molecule type" value="Transcribed_RNA"/>
</dbReference>
<sequence>MFQFTLFCRFAFFMLFTSKSETNCIIFSSYFYCG</sequence>
<reference evidence="2" key="2">
    <citation type="journal article" date="2015" name="Data Brief">
        <title>Shoot transcriptome of the giant reed, Arundo donax.</title>
        <authorList>
            <person name="Barrero R.A."/>
            <person name="Guerrero F.D."/>
            <person name="Moolhuijzen P."/>
            <person name="Goolsby J.A."/>
            <person name="Tidwell J."/>
            <person name="Bellgard S.E."/>
            <person name="Bellgard M.I."/>
        </authorList>
    </citation>
    <scope>NUCLEOTIDE SEQUENCE</scope>
    <source>
        <tissue evidence="2">Shoot tissue taken approximately 20 cm above the soil surface</tissue>
    </source>
</reference>
<feature type="signal peptide" evidence="1">
    <location>
        <begin position="1"/>
        <end position="22"/>
    </location>
</feature>
<reference evidence="2" key="1">
    <citation type="submission" date="2014-09" db="EMBL/GenBank/DDBJ databases">
        <authorList>
            <person name="Magalhaes I.L.F."/>
            <person name="Oliveira U."/>
            <person name="Santos F.R."/>
            <person name="Vidigal T.H.D.A."/>
            <person name="Brescovit A.D."/>
            <person name="Santos A.J."/>
        </authorList>
    </citation>
    <scope>NUCLEOTIDE SEQUENCE</scope>
    <source>
        <tissue evidence="2">Shoot tissue taken approximately 20 cm above the soil surface</tissue>
    </source>
</reference>
<protein>
    <submittedName>
        <fullName evidence="2">Uncharacterized protein</fullName>
    </submittedName>
</protein>
<evidence type="ECO:0000313" key="2">
    <source>
        <dbReference type="EMBL" id="JAD28745.1"/>
    </source>
</evidence>
<organism evidence="2">
    <name type="scientific">Arundo donax</name>
    <name type="common">Giant reed</name>
    <name type="synonym">Donax arundinaceus</name>
    <dbReference type="NCBI Taxonomy" id="35708"/>
    <lineage>
        <taxon>Eukaryota</taxon>
        <taxon>Viridiplantae</taxon>
        <taxon>Streptophyta</taxon>
        <taxon>Embryophyta</taxon>
        <taxon>Tracheophyta</taxon>
        <taxon>Spermatophyta</taxon>
        <taxon>Magnoliopsida</taxon>
        <taxon>Liliopsida</taxon>
        <taxon>Poales</taxon>
        <taxon>Poaceae</taxon>
        <taxon>PACMAD clade</taxon>
        <taxon>Arundinoideae</taxon>
        <taxon>Arundineae</taxon>
        <taxon>Arundo</taxon>
    </lineage>
</organism>